<gene>
    <name evidence="2" type="ORF">AWB76_07029</name>
</gene>
<protein>
    <submittedName>
        <fullName evidence="2">Formyl-CoA transferase</fullName>
    </submittedName>
</protein>
<dbReference type="SUPFAM" id="SSF89796">
    <property type="entry name" value="CoA-transferase family III (CaiB/BaiF)"/>
    <property type="match status" value="1"/>
</dbReference>
<dbReference type="InterPro" id="IPR003673">
    <property type="entry name" value="CoA-Trfase_fam_III"/>
</dbReference>
<dbReference type="InterPro" id="IPR050483">
    <property type="entry name" value="CoA-transferase_III_domain"/>
</dbReference>
<dbReference type="PANTHER" id="PTHR48207">
    <property type="entry name" value="SUCCINATE--HYDROXYMETHYLGLUTARATE COA-TRANSFERASE"/>
    <property type="match status" value="1"/>
</dbReference>
<evidence type="ECO:0000313" key="2">
    <source>
        <dbReference type="EMBL" id="SAK94557.1"/>
    </source>
</evidence>
<dbReference type="STRING" id="1777137.AWB76_07029"/>
<sequence length="398" mass="43394">MARDLPLAGVTVIDLGQVYNGPYATFLMAMAGAEVIKIEPPGGENLRRRSVVGGAALPFAMLNSNKKFVTLNLKDEQGKELLRRLVEGADVLLENFAPGVMDRLGVGYDALQRINPRLIYAAGTGYGSWGGYKDLPAMDLTIQAMSGIMSITGYEDLPPVKCGPAICDFSGGTHLYGAVMTALFERERTGVGRKVEVAMIEAVYATLSSSLGLWYGSKGDAPARTGNRHGGMAESPYNVYAASDGFIAVLCVGETHWQSLLQALNRADLKDDPRFSTLKERVNRMDEVDALVQGFTETKSRGELAAIFRQYRVPFAPVRDLTEVTSDPELHSSGFLNRLQHPEYGEVVVSRSPMRYEDAPTQELVPSGRLGCDNDRVLSERLGLDQETIDLHRSNGVI</sequence>
<keyword evidence="1 2" id="KW-0808">Transferase</keyword>
<dbReference type="GO" id="GO:0008410">
    <property type="term" value="F:CoA-transferase activity"/>
    <property type="evidence" value="ECO:0007669"/>
    <property type="project" value="TreeGrafter"/>
</dbReference>
<organism evidence="2 3">
    <name type="scientific">Caballeronia temeraria</name>
    <dbReference type="NCBI Taxonomy" id="1777137"/>
    <lineage>
        <taxon>Bacteria</taxon>
        <taxon>Pseudomonadati</taxon>
        <taxon>Pseudomonadota</taxon>
        <taxon>Betaproteobacteria</taxon>
        <taxon>Burkholderiales</taxon>
        <taxon>Burkholderiaceae</taxon>
        <taxon>Caballeronia</taxon>
    </lineage>
</organism>
<proteinExistence type="predicted"/>
<dbReference type="Proteomes" id="UP000054624">
    <property type="component" value="Unassembled WGS sequence"/>
</dbReference>
<dbReference type="Gene3D" id="3.30.1540.10">
    <property type="entry name" value="formyl-coa transferase, domain 3"/>
    <property type="match status" value="1"/>
</dbReference>
<name>A0A158DL95_9BURK</name>
<dbReference type="InterPro" id="IPR023606">
    <property type="entry name" value="CoA-Trfase_III_dom_1_sf"/>
</dbReference>
<dbReference type="Gene3D" id="3.40.50.10540">
    <property type="entry name" value="Crotonobetainyl-coa:carnitine coa-transferase, domain 1"/>
    <property type="match status" value="1"/>
</dbReference>
<dbReference type="InterPro" id="IPR044855">
    <property type="entry name" value="CoA-Trfase_III_dom3_sf"/>
</dbReference>
<dbReference type="RefSeq" id="WP_061164585.1">
    <property type="nucleotide sequence ID" value="NZ_FCOI02000043.1"/>
</dbReference>
<keyword evidence="3" id="KW-1185">Reference proteome</keyword>
<dbReference type="EMBL" id="FCOI02000043">
    <property type="protein sequence ID" value="SAK94557.1"/>
    <property type="molecule type" value="Genomic_DNA"/>
</dbReference>
<evidence type="ECO:0000256" key="1">
    <source>
        <dbReference type="ARBA" id="ARBA00022679"/>
    </source>
</evidence>
<dbReference type="OrthoDB" id="8523055at2"/>
<dbReference type="PANTHER" id="PTHR48207:SF3">
    <property type="entry name" value="SUCCINATE--HYDROXYMETHYLGLUTARATE COA-TRANSFERASE"/>
    <property type="match status" value="1"/>
</dbReference>
<dbReference type="Pfam" id="PF02515">
    <property type="entry name" value="CoA_transf_3"/>
    <property type="match status" value="1"/>
</dbReference>
<evidence type="ECO:0000313" key="3">
    <source>
        <dbReference type="Proteomes" id="UP000054624"/>
    </source>
</evidence>
<reference evidence="3" key="1">
    <citation type="submission" date="2016-01" db="EMBL/GenBank/DDBJ databases">
        <authorList>
            <person name="Peeters Charlotte."/>
        </authorList>
    </citation>
    <scope>NUCLEOTIDE SEQUENCE [LARGE SCALE GENOMIC DNA]</scope>
</reference>
<accession>A0A158DL95</accession>
<dbReference type="AlphaFoldDB" id="A0A158DL95"/>